<evidence type="ECO:0000256" key="10">
    <source>
        <dbReference type="PROSITE-ProRule" id="PRU00782"/>
    </source>
</evidence>
<dbReference type="FunFam" id="1.20.58.530:FF:000006">
    <property type="entry name" value="Putative unconventional myosin-VI"/>
    <property type="match status" value="1"/>
</dbReference>
<dbReference type="GO" id="GO:0007015">
    <property type="term" value="P:actin filament organization"/>
    <property type="evidence" value="ECO:0007669"/>
    <property type="project" value="TreeGrafter"/>
</dbReference>
<evidence type="ECO:0000256" key="7">
    <source>
        <dbReference type="ARBA" id="ARBA00023123"/>
    </source>
</evidence>
<keyword evidence="3" id="KW-0597">Phosphoprotein</keyword>
<evidence type="ECO:0000256" key="9">
    <source>
        <dbReference type="ARBA" id="ARBA00023203"/>
    </source>
</evidence>
<dbReference type="InterPro" id="IPR001609">
    <property type="entry name" value="Myosin_head_motor_dom-like"/>
</dbReference>
<dbReference type="PRINTS" id="PR00193">
    <property type="entry name" value="MYOSINHEAVY"/>
</dbReference>
<dbReference type="PROSITE" id="PS50096">
    <property type="entry name" value="IQ"/>
    <property type="match status" value="1"/>
</dbReference>
<protein>
    <recommendedName>
        <fullName evidence="12">Myosin motor domain-containing protein</fullName>
    </recommendedName>
</protein>
<dbReference type="GO" id="GO:0030048">
    <property type="term" value="P:actin filament-based movement"/>
    <property type="evidence" value="ECO:0007669"/>
    <property type="project" value="TreeGrafter"/>
</dbReference>
<dbReference type="InterPro" id="IPR027417">
    <property type="entry name" value="P-loop_NTPase"/>
</dbReference>
<proteinExistence type="inferred from homology"/>
<dbReference type="PROSITE" id="PS51456">
    <property type="entry name" value="MYOSIN_MOTOR"/>
    <property type="match status" value="1"/>
</dbReference>
<sequence>MMETVWARDPGEGFILGHMSELLEDGAEIIPLDLKFPKRVCAFNDLYQTGDYEKEYEDNCEMMFLNEASLLNNIRKMYYKNKIYSYVANILIAVNPYKEIPEMYSAETIHKYKGKSLGQEPPHVFAIADKAFRDMRVLKQSQSIIVSGESGAGKTESTKHLLRFLCDNWGSSAGPIEQKILDANPVLEAFGNAKTTRNNNSSRFGKFIEVHFDKKFHVVGGHISHYLLEKSRICSSTGEERSYHVFYILMAGAPEGLRQQLHLTQPDHFSYLKSGCTRYFTSSKSEKKLSPSQKSAAHSKQGPLKDSIVDDVEDFDTLDKALLTLGLNDGERLQIYSMVAAVLHLGNITFEDNPEDTRGGCKVAQNSEKSLVIASKLLGIDPSELRQALVSRVMQSSRGGVKGTVIMVPLKIYEANNAKDALAKAIYSKLFDYIVHRINQSIPFQASSYYIGVLDIAGFEFFTVNSFEQFCINYCNEKLQQFFNETILKFEQELYKKEALNVPEIKYVDNQDCIDIIETKSNGIFTILDEESKLPKPSYMHFTSEVHARWNNHFRLGLPRSSRLKAHRNLRDDEGFMVRHFAGAVCYQTLQFIEKNNDALHASLEGIVQESSNKLIQLLFATANAQKGKLTFISVGNKFKTQLGELMDKLKNNGTNFIRCIKPNNKMIDQQFDGALSLMQLKCSGMTHVLELMEHGYPSRTPFGDLYNMYKDYLPKELKQLQPRTFCEAMLHSLNLKERDYKFGITRVFFRPGKFAEFDKIMKSDPENLKEIVANVRRWLIKSRWLKSQFCALTVIKLKNKILYRREALIKIQKTVRGYLVKKKQGPRIKGLRKIAGLSGKLQQLNVVANQLKKDKEISTNEINKLKNDIAAATDKIKRDTNISAPTIEGLCNDLLGKVNQQMATLQKRVQDQKNAEEQERLRKIQEEMERERKRKEEEERRLREEEENRRKKAEMEARRKQEEEELRRQEEADRKAALELQAQHEKEAQEERQYQEQLEQERQDHELALRLAQESNGQIEESPPLIRNGPTDSTRQSQKLNRSEAVKNQQAALSKGKYDLSKWKYSELRDTINTSCDIELLEACRHEFHRRLKVYHAWKAKNRKRTTMEENERAPRSVMDAASKAPRVQQKAAVIENSQRYFRIPFVRPGVATTAGDQHKRGWWFAHFDGQYVARQMELHPEKPPILLVAGKDDMQMCELSLEETGLTRKRGAEILENEFNKEWERNGGALYVRPVDRKR</sequence>
<evidence type="ECO:0000259" key="12">
    <source>
        <dbReference type="PROSITE" id="PS51456"/>
    </source>
</evidence>
<dbReference type="EMBL" id="VTPC01004733">
    <property type="protein sequence ID" value="KAF2896808.1"/>
    <property type="molecule type" value="Genomic_DNA"/>
</dbReference>
<dbReference type="Proteomes" id="UP000801492">
    <property type="component" value="Unassembled WGS sequence"/>
</dbReference>
<keyword evidence="6" id="KW-0112">Calmodulin-binding</keyword>
<keyword evidence="4 10" id="KW-0547">Nucleotide-binding</keyword>
<keyword evidence="8 10" id="KW-0505">Motor protein</keyword>
<keyword evidence="7 10" id="KW-0518">Myosin</keyword>
<evidence type="ECO:0000313" key="13">
    <source>
        <dbReference type="EMBL" id="KAF2896808.1"/>
    </source>
</evidence>
<keyword evidence="2" id="KW-0963">Cytoplasm</keyword>
<dbReference type="Gene3D" id="1.10.10.820">
    <property type="match status" value="1"/>
</dbReference>
<reference evidence="13" key="1">
    <citation type="submission" date="2019-08" db="EMBL/GenBank/DDBJ databases">
        <title>The genome of the North American firefly Photinus pyralis.</title>
        <authorList>
            <consortium name="Photinus pyralis genome working group"/>
            <person name="Fallon T.R."/>
            <person name="Sander Lower S.E."/>
            <person name="Weng J.-K."/>
        </authorList>
    </citation>
    <scope>NUCLEOTIDE SEQUENCE</scope>
    <source>
        <strain evidence="13">TRF0915ILg1</strain>
        <tissue evidence="13">Whole body</tissue>
    </source>
</reference>
<dbReference type="GO" id="GO:0000146">
    <property type="term" value="F:microfilament motor activity"/>
    <property type="evidence" value="ECO:0007669"/>
    <property type="project" value="TreeGrafter"/>
</dbReference>
<dbReference type="Pfam" id="PF00063">
    <property type="entry name" value="Myosin_head"/>
    <property type="match status" value="1"/>
</dbReference>
<feature type="domain" description="Myosin motor" evidence="12">
    <location>
        <begin position="54"/>
        <end position="763"/>
    </location>
</feature>
<dbReference type="CDD" id="cd21759">
    <property type="entry name" value="CBD_MYO6-like"/>
    <property type="match status" value="1"/>
</dbReference>
<dbReference type="Pfam" id="PF16521">
    <property type="entry name" value="Myosin-VI_CBD"/>
    <property type="match status" value="1"/>
</dbReference>
<dbReference type="PANTHER" id="PTHR13140:SF745">
    <property type="entry name" value="UNCONVENTIONAL MYOSIN-VI"/>
    <property type="match status" value="1"/>
</dbReference>
<dbReference type="InterPro" id="IPR036114">
    <property type="entry name" value="MYSc_Myo6"/>
</dbReference>
<keyword evidence="14" id="KW-1185">Reference proteome</keyword>
<evidence type="ECO:0000256" key="11">
    <source>
        <dbReference type="SAM" id="MobiDB-lite"/>
    </source>
</evidence>
<feature type="binding site" evidence="10">
    <location>
        <begin position="148"/>
        <end position="155"/>
    </location>
    <ligand>
        <name>ATP</name>
        <dbReference type="ChEBI" id="CHEBI:30616"/>
    </ligand>
</feature>
<evidence type="ECO:0000256" key="3">
    <source>
        <dbReference type="ARBA" id="ARBA00022553"/>
    </source>
</evidence>
<gene>
    <name evidence="13" type="ORF">ILUMI_09367</name>
</gene>
<dbReference type="GO" id="GO:0016459">
    <property type="term" value="C:myosin complex"/>
    <property type="evidence" value="ECO:0007669"/>
    <property type="project" value="UniProtKB-KW"/>
</dbReference>
<dbReference type="Gene3D" id="1.20.58.530">
    <property type="match status" value="1"/>
</dbReference>
<feature type="region of interest" description="Disordered" evidence="11">
    <location>
        <begin position="1016"/>
        <end position="1045"/>
    </location>
</feature>
<dbReference type="InterPro" id="IPR036961">
    <property type="entry name" value="Kinesin_motor_dom_sf"/>
</dbReference>
<comment type="subcellular location">
    <subcellularLocation>
        <location evidence="1">Cytoplasm</location>
    </subcellularLocation>
</comment>
<dbReference type="GO" id="GO:0005886">
    <property type="term" value="C:plasma membrane"/>
    <property type="evidence" value="ECO:0007669"/>
    <property type="project" value="TreeGrafter"/>
</dbReference>
<organism evidence="13 14">
    <name type="scientific">Ignelater luminosus</name>
    <name type="common">Cucubano</name>
    <name type="synonym">Pyrophorus luminosus</name>
    <dbReference type="NCBI Taxonomy" id="2038154"/>
    <lineage>
        <taxon>Eukaryota</taxon>
        <taxon>Metazoa</taxon>
        <taxon>Ecdysozoa</taxon>
        <taxon>Arthropoda</taxon>
        <taxon>Hexapoda</taxon>
        <taxon>Insecta</taxon>
        <taxon>Pterygota</taxon>
        <taxon>Neoptera</taxon>
        <taxon>Endopterygota</taxon>
        <taxon>Coleoptera</taxon>
        <taxon>Polyphaga</taxon>
        <taxon>Elateriformia</taxon>
        <taxon>Elateroidea</taxon>
        <taxon>Elateridae</taxon>
        <taxon>Agrypninae</taxon>
        <taxon>Pyrophorini</taxon>
        <taxon>Ignelater</taxon>
    </lineage>
</organism>
<evidence type="ECO:0000256" key="2">
    <source>
        <dbReference type="ARBA" id="ARBA00022490"/>
    </source>
</evidence>
<keyword evidence="5 10" id="KW-0067">ATP-binding</keyword>
<dbReference type="GO" id="GO:0005524">
    <property type="term" value="F:ATP binding"/>
    <property type="evidence" value="ECO:0007669"/>
    <property type="project" value="UniProtKB-UniRule"/>
</dbReference>
<dbReference type="Gene3D" id="3.40.850.10">
    <property type="entry name" value="Kinesin motor domain"/>
    <property type="match status" value="2"/>
</dbReference>
<feature type="region of interest" description="Actin-binding" evidence="10">
    <location>
        <begin position="643"/>
        <end position="665"/>
    </location>
</feature>
<name>A0A8K0D567_IGNLU</name>
<evidence type="ECO:0000256" key="1">
    <source>
        <dbReference type="ARBA" id="ARBA00004496"/>
    </source>
</evidence>
<evidence type="ECO:0000313" key="14">
    <source>
        <dbReference type="Proteomes" id="UP000801492"/>
    </source>
</evidence>
<keyword evidence="9 10" id="KW-0009">Actin-binding</keyword>
<dbReference type="AlphaFoldDB" id="A0A8K0D567"/>
<dbReference type="Gene3D" id="1.20.120.720">
    <property type="entry name" value="Myosin VI head, motor domain, U50 subdomain"/>
    <property type="match status" value="1"/>
</dbReference>
<dbReference type="InterPro" id="IPR049016">
    <property type="entry name" value="MYO6_lever"/>
</dbReference>
<evidence type="ECO:0000256" key="4">
    <source>
        <dbReference type="ARBA" id="ARBA00022741"/>
    </source>
</evidence>
<dbReference type="SUPFAM" id="SSF52540">
    <property type="entry name" value="P-loop containing nucleoside triphosphate hydrolases"/>
    <property type="match status" value="1"/>
</dbReference>
<dbReference type="PANTHER" id="PTHR13140">
    <property type="entry name" value="MYOSIN"/>
    <property type="match status" value="1"/>
</dbReference>
<dbReference type="SMART" id="SM00242">
    <property type="entry name" value="MYSc"/>
    <property type="match status" value="1"/>
</dbReference>
<comment type="similarity">
    <text evidence="10">Belongs to the TRAFAC class myosin-kinesin ATPase superfamily. Myosin family.</text>
</comment>
<dbReference type="GO" id="GO:0051015">
    <property type="term" value="F:actin filament binding"/>
    <property type="evidence" value="ECO:0007669"/>
    <property type="project" value="TreeGrafter"/>
</dbReference>
<dbReference type="Pfam" id="PF21521">
    <property type="entry name" value="MYO6_lever"/>
    <property type="match status" value="1"/>
</dbReference>
<dbReference type="InterPro" id="IPR032412">
    <property type="entry name" value="Myosin-VI_CBD"/>
</dbReference>
<dbReference type="GO" id="GO:0030139">
    <property type="term" value="C:endocytic vesicle"/>
    <property type="evidence" value="ECO:0007669"/>
    <property type="project" value="TreeGrafter"/>
</dbReference>
<evidence type="ECO:0000256" key="8">
    <source>
        <dbReference type="ARBA" id="ARBA00023175"/>
    </source>
</evidence>
<dbReference type="CDD" id="cd21958">
    <property type="entry name" value="MyUb_Myo6"/>
    <property type="match status" value="1"/>
</dbReference>
<accession>A0A8K0D567</accession>
<comment type="caution">
    <text evidence="13">The sequence shown here is derived from an EMBL/GenBank/DDBJ whole genome shotgun (WGS) entry which is preliminary data.</text>
</comment>
<dbReference type="GO" id="GO:0005516">
    <property type="term" value="F:calmodulin binding"/>
    <property type="evidence" value="ECO:0007669"/>
    <property type="project" value="UniProtKB-KW"/>
</dbReference>
<evidence type="ECO:0000256" key="5">
    <source>
        <dbReference type="ARBA" id="ARBA00022840"/>
    </source>
</evidence>
<dbReference type="Gene3D" id="3.30.70.1590">
    <property type="match status" value="1"/>
</dbReference>
<feature type="region of interest" description="Disordered" evidence="11">
    <location>
        <begin position="929"/>
        <end position="975"/>
    </location>
</feature>
<evidence type="ECO:0000256" key="6">
    <source>
        <dbReference type="ARBA" id="ARBA00022860"/>
    </source>
</evidence>
<dbReference type="Gene3D" id="6.10.220.10">
    <property type="match status" value="1"/>
</dbReference>
<dbReference type="OrthoDB" id="6108017at2759"/>
<dbReference type="CDD" id="cd01382">
    <property type="entry name" value="MYSc_Myo6"/>
    <property type="match status" value="1"/>
</dbReference>
<feature type="compositionally biased region" description="Polar residues" evidence="11">
    <location>
        <begin position="1031"/>
        <end position="1045"/>
    </location>
</feature>